<comment type="caution">
    <text evidence="13">The sequence shown here is derived from an EMBL/GenBank/DDBJ whole genome shotgun (WGS) entry which is preliminary data.</text>
</comment>
<dbReference type="EMBL" id="JAPEVB010000003">
    <property type="protein sequence ID" value="KAJ4391209.1"/>
    <property type="molecule type" value="Genomic_DNA"/>
</dbReference>
<dbReference type="AlphaFoldDB" id="A0A9W8YS59"/>
<dbReference type="GO" id="GO:0006886">
    <property type="term" value="P:intracellular protein transport"/>
    <property type="evidence" value="ECO:0007669"/>
    <property type="project" value="InterPro"/>
</dbReference>
<gene>
    <name evidence="13" type="primary">TOM22</name>
    <name evidence="13" type="ORF">N0V93_004826</name>
</gene>
<accession>A0A9W8YS59</accession>
<feature type="region of interest" description="Disordered" evidence="12">
    <location>
        <begin position="13"/>
        <end position="41"/>
    </location>
</feature>
<evidence type="ECO:0000256" key="10">
    <source>
        <dbReference type="ARBA" id="ARBA00023136"/>
    </source>
</evidence>
<comment type="similarity">
    <text evidence="2">Belongs to the Tom22 family.</text>
</comment>
<dbReference type="CDD" id="cd22884">
    <property type="entry name" value="TOM22"/>
    <property type="match status" value="1"/>
</dbReference>
<evidence type="ECO:0000313" key="14">
    <source>
        <dbReference type="Proteomes" id="UP001140453"/>
    </source>
</evidence>
<name>A0A9W8YS59_9PEZI</name>
<organism evidence="13 14">
    <name type="scientific">Gnomoniopsis smithogilvyi</name>
    <dbReference type="NCBI Taxonomy" id="1191159"/>
    <lineage>
        <taxon>Eukaryota</taxon>
        <taxon>Fungi</taxon>
        <taxon>Dikarya</taxon>
        <taxon>Ascomycota</taxon>
        <taxon>Pezizomycotina</taxon>
        <taxon>Sordariomycetes</taxon>
        <taxon>Sordariomycetidae</taxon>
        <taxon>Diaporthales</taxon>
        <taxon>Gnomoniaceae</taxon>
        <taxon>Gnomoniopsis</taxon>
    </lineage>
</organism>
<evidence type="ECO:0000256" key="8">
    <source>
        <dbReference type="ARBA" id="ARBA00023010"/>
    </source>
</evidence>
<evidence type="ECO:0000256" key="11">
    <source>
        <dbReference type="ARBA" id="ARBA00023170"/>
    </source>
</evidence>
<dbReference type="Proteomes" id="UP001140453">
    <property type="component" value="Unassembled WGS sequence"/>
</dbReference>
<comment type="subcellular location">
    <subcellularLocation>
        <location evidence="1">Mitochondrion outer membrane</location>
        <topology evidence="1">Single-pass membrane protein</topology>
    </subcellularLocation>
</comment>
<keyword evidence="14" id="KW-1185">Reference proteome</keyword>
<keyword evidence="3" id="KW-0813">Transport</keyword>
<evidence type="ECO:0000256" key="2">
    <source>
        <dbReference type="ARBA" id="ARBA00009874"/>
    </source>
</evidence>
<keyword evidence="7" id="KW-1133">Transmembrane helix</keyword>
<keyword evidence="5" id="KW-1000">Mitochondrion outer membrane</keyword>
<dbReference type="InterPro" id="IPR005683">
    <property type="entry name" value="Tom22"/>
</dbReference>
<reference evidence="13" key="1">
    <citation type="submission" date="2022-10" db="EMBL/GenBank/DDBJ databases">
        <title>Tapping the CABI collections for fungal endophytes: first genome assemblies for Collariella, Neodidymelliopsis, Ascochyta clinopodiicola, Didymella pomorum, Didymosphaeria variabile, Neocosmospora piperis and Neocucurbitaria cava.</title>
        <authorList>
            <person name="Hill R."/>
        </authorList>
    </citation>
    <scope>NUCLEOTIDE SEQUENCE</scope>
    <source>
        <strain evidence="13">IMI 355082</strain>
    </source>
</reference>
<dbReference type="GO" id="GO:0005741">
    <property type="term" value="C:mitochondrial outer membrane"/>
    <property type="evidence" value="ECO:0007669"/>
    <property type="project" value="UniProtKB-SubCell"/>
</dbReference>
<evidence type="ECO:0000256" key="5">
    <source>
        <dbReference type="ARBA" id="ARBA00022787"/>
    </source>
</evidence>
<evidence type="ECO:0000256" key="1">
    <source>
        <dbReference type="ARBA" id="ARBA00004572"/>
    </source>
</evidence>
<keyword evidence="8" id="KW-0811">Translocation</keyword>
<dbReference type="PANTHER" id="PTHR12504:SF0">
    <property type="entry name" value="MITOCHONDRIAL IMPORT RECEPTOR SUBUNIT TOM22 HOMOLOG"/>
    <property type="match status" value="1"/>
</dbReference>
<sequence>MVQLVEVEDEHFQHRQAGADDDEGDYTDTDSEISNDSDYDPRSETLTERLWALRDIIPPTTRSWFFGKYQSTKRVVTGVLFFAGRSAWSISVSALLIGVPFALCWAEEQQMIAMEQEMRQREQGQDLLTAGAGGEGSTADMLGVALEKDAAVQAKPAL</sequence>
<evidence type="ECO:0000256" key="6">
    <source>
        <dbReference type="ARBA" id="ARBA00022927"/>
    </source>
</evidence>
<evidence type="ECO:0000256" key="12">
    <source>
        <dbReference type="SAM" id="MobiDB-lite"/>
    </source>
</evidence>
<evidence type="ECO:0000256" key="9">
    <source>
        <dbReference type="ARBA" id="ARBA00023128"/>
    </source>
</evidence>
<keyword evidence="11 13" id="KW-0675">Receptor</keyword>
<dbReference type="PANTHER" id="PTHR12504">
    <property type="entry name" value="MITOCHONDRIAL IMPORT RECEPTOR SUBUNIT TOM22"/>
    <property type="match status" value="1"/>
</dbReference>
<proteinExistence type="inferred from homology"/>
<feature type="compositionally biased region" description="Acidic residues" evidence="12">
    <location>
        <begin position="19"/>
        <end position="38"/>
    </location>
</feature>
<dbReference type="Pfam" id="PF04281">
    <property type="entry name" value="Tom22"/>
    <property type="match status" value="1"/>
</dbReference>
<evidence type="ECO:0000313" key="13">
    <source>
        <dbReference type="EMBL" id="KAJ4391209.1"/>
    </source>
</evidence>
<protein>
    <submittedName>
        <fullName evidence="13">Mitochondrial import receptor protein</fullName>
    </submittedName>
</protein>
<keyword evidence="4" id="KW-0812">Transmembrane</keyword>
<keyword evidence="10" id="KW-0472">Membrane</keyword>
<evidence type="ECO:0000256" key="4">
    <source>
        <dbReference type="ARBA" id="ARBA00022692"/>
    </source>
</evidence>
<keyword evidence="9" id="KW-0496">Mitochondrion</keyword>
<evidence type="ECO:0000256" key="3">
    <source>
        <dbReference type="ARBA" id="ARBA00022448"/>
    </source>
</evidence>
<dbReference type="OrthoDB" id="10016939at2759"/>
<evidence type="ECO:0000256" key="7">
    <source>
        <dbReference type="ARBA" id="ARBA00022989"/>
    </source>
</evidence>
<keyword evidence="6" id="KW-0653">Protein transport</keyword>